<gene>
    <name evidence="2" type="ORF">JBS370_LOCUS23487</name>
</gene>
<evidence type="ECO:0000313" key="3">
    <source>
        <dbReference type="Proteomes" id="UP000663836"/>
    </source>
</evidence>
<evidence type="ECO:0000259" key="1">
    <source>
        <dbReference type="Pfam" id="PF18031"/>
    </source>
</evidence>
<dbReference type="EMBL" id="CAJOBD010003469">
    <property type="protein sequence ID" value="CAF3950170.1"/>
    <property type="molecule type" value="Genomic_DNA"/>
</dbReference>
<name>A0A819KNY9_9BILA</name>
<organism evidence="2 3">
    <name type="scientific">Rotaria sordida</name>
    <dbReference type="NCBI Taxonomy" id="392033"/>
    <lineage>
        <taxon>Eukaryota</taxon>
        <taxon>Metazoa</taxon>
        <taxon>Spiralia</taxon>
        <taxon>Gnathifera</taxon>
        <taxon>Rotifera</taxon>
        <taxon>Eurotatoria</taxon>
        <taxon>Bdelloidea</taxon>
        <taxon>Philodinida</taxon>
        <taxon>Philodinidae</taxon>
        <taxon>Rotaria</taxon>
    </lineage>
</organism>
<proteinExistence type="predicted"/>
<accession>A0A819KNY9</accession>
<sequence>MKNDSALTDDERNDKTSHLSILIHEEERKRESYRIENLRRRHNWLPFIVEMLKAYATQGLLVPAVDKAVVAKEAEKKRETDKKRKRI</sequence>
<dbReference type="InterPro" id="IPR041507">
    <property type="entry name" value="UCH_C"/>
</dbReference>
<dbReference type="Pfam" id="PF18031">
    <property type="entry name" value="UCH_C"/>
    <property type="match status" value="1"/>
</dbReference>
<dbReference type="Gene3D" id="1.20.58.860">
    <property type="match status" value="1"/>
</dbReference>
<protein>
    <recommendedName>
        <fullName evidence="1">UCH37-like C-terminal domain-containing protein</fullName>
    </recommendedName>
</protein>
<evidence type="ECO:0000313" key="2">
    <source>
        <dbReference type="EMBL" id="CAF3950170.1"/>
    </source>
</evidence>
<reference evidence="2" key="1">
    <citation type="submission" date="2021-02" db="EMBL/GenBank/DDBJ databases">
        <authorList>
            <person name="Nowell W R."/>
        </authorList>
    </citation>
    <scope>NUCLEOTIDE SEQUENCE</scope>
</reference>
<feature type="domain" description="UCH37-like C-terminal" evidence="1">
    <location>
        <begin position="19"/>
        <end position="61"/>
    </location>
</feature>
<comment type="caution">
    <text evidence="2">The sequence shown here is derived from an EMBL/GenBank/DDBJ whole genome shotgun (WGS) entry which is preliminary data.</text>
</comment>
<dbReference type="Proteomes" id="UP000663836">
    <property type="component" value="Unassembled WGS sequence"/>
</dbReference>
<dbReference type="AlphaFoldDB" id="A0A819KNY9"/>